<evidence type="ECO:0000313" key="2">
    <source>
        <dbReference type="Proteomes" id="UP000613582"/>
    </source>
</evidence>
<dbReference type="InterPro" id="IPR016024">
    <property type="entry name" value="ARM-type_fold"/>
</dbReference>
<dbReference type="EMBL" id="BMGH01000001">
    <property type="protein sequence ID" value="GGD17264.1"/>
    <property type="molecule type" value="Genomic_DNA"/>
</dbReference>
<organism evidence="1 2">
    <name type="scientific">Aquisalinus flavus</name>
    <dbReference type="NCBI Taxonomy" id="1526572"/>
    <lineage>
        <taxon>Bacteria</taxon>
        <taxon>Pseudomonadati</taxon>
        <taxon>Pseudomonadota</taxon>
        <taxon>Alphaproteobacteria</taxon>
        <taxon>Parvularculales</taxon>
        <taxon>Parvularculaceae</taxon>
        <taxon>Aquisalinus</taxon>
    </lineage>
</organism>
<gene>
    <name evidence="1" type="ORF">GCM10011342_27610</name>
</gene>
<dbReference type="InterPro" id="IPR049796">
    <property type="entry name" value="CdiI_Ct-like"/>
</dbReference>
<reference evidence="1" key="1">
    <citation type="journal article" date="2014" name="Int. J. Syst. Evol. Microbiol.">
        <title>Complete genome sequence of Corynebacterium casei LMG S-19264T (=DSM 44701T), isolated from a smear-ripened cheese.</title>
        <authorList>
            <consortium name="US DOE Joint Genome Institute (JGI-PGF)"/>
            <person name="Walter F."/>
            <person name="Albersmeier A."/>
            <person name="Kalinowski J."/>
            <person name="Ruckert C."/>
        </authorList>
    </citation>
    <scope>NUCLEOTIDE SEQUENCE</scope>
    <source>
        <strain evidence="1">CGMCC 1.12921</strain>
    </source>
</reference>
<keyword evidence="2" id="KW-1185">Reference proteome</keyword>
<proteinExistence type="predicted"/>
<dbReference type="CDD" id="cd20694">
    <property type="entry name" value="CdiI_Ct-like"/>
    <property type="match status" value="1"/>
</dbReference>
<name>A0A8J2V317_9PROT</name>
<protein>
    <submittedName>
        <fullName evidence="1">Uncharacterized protein</fullName>
    </submittedName>
</protein>
<accession>A0A8J2V317</accession>
<dbReference type="InterPro" id="IPR011989">
    <property type="entry name" value="ARM-like"/>
</dbReference>
<reference evidence="1" key="2">
    <citation type="submission" date="2020-09" db="EMBL/GenBank/DDBJ databases">
        <authorList>
            <person name="Sun Q."/>
            <person name="Zhou Y."/>
        </authorList>
    </citation>
    <scope>NUCLEOTIDE SEQUENCE</scope>
    <source>
        <strain evidence="1">CGMCC 1.12921</strain>
    </source>
</reference>
<dbReference type="SUPFAM" id="SSF48371">
    <property type="entry name" value="ARM repeat"/>
    <property type="match status" value="1"/>
</dbReference>
<dbReference type="AlphaFoldDB" id="A0A8J2V317"/>
<evidence type="ECO:0000313" key="1">
    <source>
        <dbReference type="EMBL" id="GGD17264.1"/>
    </source>
</evidence>
<comment type="caution">
    <text evidence="1">The sequence shown here is derived from an EMBL/GenBank/DDBJ whole genome shotgun (WGS) entry which is preliminary data.</text>
</comment>
<dbReference type="Gene3D" id="1.25.10.10">
    <property type="entry name" value="Leucine-rich Repeat Variant"/>
    <property type="match status" value="1"/>
</dbReference>
<dbReference type="RefSeq" id="WP_188157853.1">
    <property type="nucleotide sequence ID" value="NZ_BMGH01000001.1"/>
</dbReference>
<dbReference type="Proteomes" id="UP000613582">
    <property type="component" value="Unassembled WGS sequence"/>
</dbReference>
<sequence length="116" mass="12747">MLTDGWTKSEAEAILAGDNRTEMAQTLIAVTMSPPDLDWAQEICIRFARHEDDYLRGNAILGFGHIARVLGALDRKRVSPIVTAALSDPSPFVRSHAESACEDLAHFLGWPTRQAS</sequence>